<reference evidence="1" key="1">
    <citation type="submission" date="2018-11" db="EMBL/GenBank/DDBJ databases">
        <authorList>
            <person name="Grassa J C."/>
        </authorList>
    </citation>
    <scope>NUCLEOTIDE SEQUENCE [LARGE SCALE GENOMIC DNA]</scope>
</reference>
<dbReference type="EMBL" id="UZAU01000640">
    <property type="status" value="NOT_ANNOTATED_CDS"/>
    <property type="molecule type" value="Genomic_DNA"/>
</dbReference>
<dbReference type="PANTHER" id="PTHR47074:SF11">
    <property type="entry name" value="REVERSE TRANSCRIPTASE-LIKE PROTEIN"/>
    <property type="match status" value="1"/>
</dbReference>
<dbReference type="CDD" id="cd06222">
    <property type="entry name" value="RNase_H_like"/>
    <property type="match status" value="1"/>
</dbReference>
<dbReference type="PANTHER" id="PTHR47074">
    <property type="entry name" value="BNAC02G40300D PROTEIN"/>
    <property type="match status" value="1"/>
</dbReference>
<sequence>MKRVGGCCGGENKDFWEEGKRLMLFLFHCQEEEDVEKWECGVAMAAFAYIYMEYEDDVHLLGFSSNYIDARISGNNGMWRLTGDMDNVVSQEDKRGGNVYHDRLIDGFNQALIESGLYDLEIHGYQFTWERDHSLILLDPCVLQCLTGLRKFRFENCWLREPMCLQVVKNCWDTCDADYNQKKISYCEECEVFWKQRSKQLWLTEGDRNIKFFHIYATNRKRKNSIVKNMGDVNSDSSVEEALMINWAIWNACNDLLWNQKASTAATGMEDERWIKPVFNTIKVNVDGVIFQASNSFGCGFLARNCDGTLIEVRTLLNPGCVSPKVAEMIGIKEALSWIKFQGWHLVTAEIDCLVAIQAMHSYVYLPSYFGLLVSDCK</sequence>
<dbReference type="AlphaFoldDB" id="A0A803Q5M7"/>
<evidence type="ECO:0000313" key="1">
    <source>
        <dbReference type="EnsemblPlants" id="cds.evm.model.07.589"/>
    </source>
</evidence>
<keyword evidence="2" id="KW-1185">Reference proteome</keyword>
<dbReference type="InterPro" id="IPR044730">
    <property type="entry name" value="RNase_H-like_dom_plant"/>
</dbReference>
<dbReference type="Gramene" id="evm.model.07.589">
    <property type="protein sequence ID" value="cds.evm.model.07.589"/>
    <property type="gene ID" value="evm.TU.07.589"/>
</dbReference>
<protein>
    <recommendedName>
        <fullName evidence="3">RNase H type-1 domain-containing protein</fullName>
    </recommendedName>
</protein>
<accession>A0A803Q5M7</accession>
<proteinExistence type="predicted"/>
<dbReference type="InterPro" id="IPR036397">
    <property type="entry name" value="RNaseH_sf"/>
</dbReference>
<dbReference type="Gene3D" id="3.30.420.10">
    <property type="entry name" value="Ribonuclease H-like superfamily/Ribonuclease H"/>
    <property type="match status" value="1"/>
</dbReference>
<evidence type="ECO:0000313" key="2">
    <source>
        <dbReference type="Proteomes" id="UP000596661"/>
    </source>
</evidence>
<reference evidence="1" key="2">
    <citation type="submission" date="2021-03" db="UniProtKB">
        <authorList>
            <consortium name="EnsemblPlants"/>
        </authorList>
    </citation>
    <scope>IDENTIFICATION</scope>
</reference>
<dbReference type="Proteomes" id="UP000596661">
    <property type="component" value="Chromosome 7"/>
</dbReference>
<organism evidence="1 2">
    <name type="scientific">Cannabis sativa</name>
    <name type="common">Hemp</name>
    <name type="synonym">Marijuana</name>
    <dbReference type="NCBI Taxonomy" id="3483"/>
    <lineage>
        <taxon>Eukaryota</taxon>
        <taxon>Viridiplantae</taxon>
        <taxon>Streptophyta</taxon>
        <taxon>Embryophyta</taxon>
        <taxon>Tracheophyta</taxon>
        <taxon>Spermatophyta</taxon>
        <taxon>Magnoliopsida</taxon>
        <taxon>eudicotyledons</taxon>
        <taxon>Gunneridae</taxon>
        <taxon>Pentapetalae</taxon>
        <taxon>rosids</taxon>
        <taxon>fabids</taxon>
        <taxon>Rosales</taxon>
        <taxon>Cannabaceae</taxon>
        <taxon>Cannabis</taxon>
    </lineage>
</organism>
<evidence type="ECO:0008006" key="3">
    <source>
        <dbReference type="Google" id="ProtNLM"/>
    </source>
</evidence>
<dbReference type="EnsemblPlants" id="evm.model.07.589">
    <property type="protein sequence ID" value="cds.evm.model.07.589"/>
    <property type="gene ID" value="evm.TU.07.589"/>
</dbReference>
<dbReference type="SUPFAM" id="SSF53098">
    <property type="entry name" value="Ribonuclease H-like"/>
    <property type="match status" value="1"/>
</dbReference>
<dbReference type="InterPro" id="IPR052929">
    <property type="entry name" value="RNase_H-like_EbsB-rel"/>
</dbReference>
<dbReference type="GO" id="GO:0003676">
    <property type="term" value="F:nucleic acid binding"/>
    <property type="evidence" value="ECO:0007669"/>
    <property type="project" value="InterPro"/>
</dbReference>
<dbReference type="InterPro" id="IPR012337">
    <property type="entry name" value="RNaseH-like_sf"/>
</dbReference>
<name>A0A803Q5M7_CANSA</name>